<dbReference type="Pfam" id="PF07728">
    <property type="entry name" value="AAA_5"/>
    <property type="match status" value="1"/>
</dbReference>
<keyword evidence="3" id="KW-1185">Reference proteome</keyword>
<dbReference type="GO" id="GO:0005524">
    <property type="term" value="F:ATP binding"/>
    <property type="evidence" value="ECO:0007669"/>
    <property type="project" value="InterPro"/>
</dbReference>
<dbReference type="SUPFAM" id="SSF52540">
    <property type="entry name" value="P-loop containing nucleoside triphosphate hydrolases"/>
    <property type="match status" value="1"/>
</dbReference>
<comment type="caution">
    <text evidence="2">The sequence shown here is derived from an EMBL/GenBank/DDBJ whole genome shotgun (WGS) entry which is preliminary data.</text>
</comment>
<gene>
    <name evidence="2" type="ORF">E5K00_01240</name>
</gene>
<evidence type="ECO:0000313" key="3">
    <source>
        <dbReference type="Proteomes" id="UP000297549"/>
    </source>
</evidence>
<dbReference type="Gene3D" id="3.40.50.300">
    <property type="entry name" value="P-loop containing nucleotide triphosphate hydrolases"/>
    <property type="match status" value="1"/>
</dbReference>
<dbReference type="InterPro" id="IPR052934">
    <property type="entry name" value="Methyl-DNA_Rec/Restrict_Enz"/>
</dbReference>
<sequence>MPPLRRITTSTLQQLKSLLADNTIPVQPVQVIYQNYSIRNEAAAKTPLLFSWTHGGQTEPLFFGFYTWSTAESKKFPGTFLALGTGADFRIVGFPLYLLPQDKDFVYLSFKLGNNEGGKNRWFGRGRTAKELRTVAQTDQLAADIRQALQGAFPDPLFKHPTLSGEWLTLARLPLADLKSQADATSRVALKTLVFEKILHAFVIAEKLRDESLQAAGMQPVLATPDNEDDLPIPNSMRQPLNQILYGPPGTGKTYHTALCAVSLLERLTEDETKAKYDTHERLRARYDEYQQAGRIQFVTFHQAFSYEDFVEGIKPVLTDDIVDATKETSRDIGYIIADGIFKVMSQRSIYALHLQRQQRLAEAASIPQTAALDFDTIFERFIESLRTKDNVGEEVIFHTKTNKSLFLQHIKEDGTTYFKYENGKSNNRLQVTRKGLRKIYDSNMLSEDNEIGENQIIVDHGRDRTVYWAAFREFLKFRTQSQEDNPTQNAQVSIGEALQLAVIDPTIAAETAQDFNYDKLTPADFAQAPRFVLIIDEINRGNVASIFGELITLLEEGKRAGRPERLTARLPYSKADFTVPPNLYLIGTMNTADRSVEALDTALRRRFSFTEMQPKAQVIREQIGTNGVIGEGAAAIDVARILEVLNSRLEQLLDHDHCLGHALLLLDEPDLASLRTAFARNIVPLLQEYFFGDWGKIGLVLGEKFVTTLPRSAAGRYPLAPFKGYDSAGLHDKPLYRLIEPDKWDAEAFRSLYPATI</sequence>
<dbReference type="PANTHER" id="PTHR37291">
    <property type="entry name" value="5-METHYLCYTOSINE-SPECIFIC RESTRICTION ENZYME B"/>
    <property type="match status" value="1"/>
</dbReference>
<protein>
    <recommendedName>
        <fullName evidence="1">ATPase dynein-related AAA domain-containing protein</fullName>
    </recommendedName>
</protein>
<organism evidence="2 3">
    <name type="scientific">Hymenobacter aquaticus</name>
    <dbReference type="NCBI Taxonomy" id="1867101"/>
    <lineage>
        <taxon>Bacteria</taxon>
        <taxon>Pseudomonadati</taxon>
        <taxon>Bacteroidota</taxon>
        <taxon>Cytophagia</taxon>
        <taxon>Cytophagales</taxon>
        <taxon>Hymenobacteraceae</taxon>
        <taxon>Hymenobacter</taxon>
    </lineage>
</organism>
<dbReference type="OrthoDB" id="9781481at2"/>
<dbReference type="InterPro" id="IPR011704">
    <property type="entry name" value="ATPase_dyneun-rel_AAA"/>
</dbReference>
<dbReference type="Proteomes" id="UP000297549">
    <property type="component" value="Unassembled WGS sequence"/>
</dbReference>
<accession>A0A4Z0Q303</accession>
<dbReference type="PANTHER" id="PTHR37291:SF1">
    <property type="entry name" value="TYPE IV METHYL-DIRECTED RESTRICTION ENZYME ECOKMCRB SUBUNIT"/>
    <property type="match status" value="1"/>
</dbReference>
<reference evidence="2 3" key="1">
    <citation type="submission" date="2019-04" db="EMBL/GenBank/DDBJ databases">
        <authorList>
            <person name="Feng G."/>
            <person name="Zhang J."/>
            <person name="Zhu H."/>
        </authorList>
    </citation>
    <scope>NUCLEOTIDE SEQUENCE [LARGE SCALE GENOMIC DNA]</scope>
    <source>
        <strain evidence="2 3">JCM 31653</strain>
    </source>
</reference>
<evidence type="ECO:0000259" key="1">
    <source>
        <dbReference type="Pfam" id="PF07728"/>
    </source>
</evidence>
<evidence type="ECO:0000313" key="2">
    <source>
        <dbReference type="EMBL" id="TGE23869.1"/>
    </source>
</evidence>
<proteinExistence type="predicted"/>
<dbReference type="EMBL" id="SRLC01000001">
    <property type="protein sequence ID" value="TGE23869.1"/>
    <property type="molecule type" value="Genomic_DNA"/>
</dbReference>
<dbReference type="GO" id="GO:0016887">
    <property type="term" value="F:ATP hydrolysis activity"/>
    <property type="evidence" value="ECO:0007669"/>
    <property type="project" value="InterPro"/>
</dbReference>
<name>A0A4Z0Q303_9BACT</name>
<feature type="domain" description="ATPase dynein-related AAA" evidence="1">
    <location>
        <begin position="532"/>
        <end position="608"/>
    </location>
</feature>
<dbReference type="InterPro" id="IPR027417">
    <property type="entry name" value="P-loop_NTPase"/>
</dbReference>
<dbReference type="AlphaFoldDB" id="A0A4Z0Q303"/>